<accession>A0ABU0AI63</accession>
<organism evidence="1 2">
    <name type="scientific">Cytobacillus purgationiresistens</name>
    <dbReference type="NCBI Taxonomy" id="863449"/>
    <lineage>
        <taxon>Bacteria</taxon>
        <taxon>Bacillati</taxon>
        <taxon>Bacillota</taxon>
        <taxon>Bacilli</taxon>
        <taxon>Bacillales</taxon>
        <taxon>Bacillaceae</taxon>
        <taxon>Cytobacillus</taxon>
    </lineage>
</organism>
<proteinExistence type="predicted"/>
<dbReference type="Proteomes" id="UP001238088">
    <property type="component" value="Unassembled WGS sequence"/>
</dbReference>
<protein>
    <recommendedName>
        <fullName evidence="3">GNAT family N-acetyltransferase</fullName>
    </recommendedName>
</protein>
<dbReference type="EMBL" id="JAUSUB010000011">
    <property type="protein sequence ID" value="MDQ0270942.1"/>
    <property type="molecule type" value="Genomic_DNA"/>
</dbReference>
<dbReference type="RefSeq" id="WP_307475766.1">
    <property type="nucleotide sequence ID" value="NZ_JAUSUB010000011.1"/>
</dbReference>
<gene>
    <name evidence="1" type="ORF">J2S17_002828</name>
</gene>
<evidence type="ECO:0000313" key="2">
    <source>
        <dbReference type="Proteomes" id="UP001238088"/>
    </source>
</evidence>
<name>A0ABU0AI63_9BACI</name>
<reference evidence="1 2" key="1">
    <citation type="submission" date="2023-07" db="EMBL/GenBank/DDBJ databases">
        <title>Genomic Encyclopedia of Type Strains, Phase IV (KMG-IV): sequencing the most valuable type-strain genomes for metagenomic binning, comparative biology and taxonomic classification.</title>
        <authorList>
            <person name="Goeker M."/>
        </authorList>
    </citation>
    <scope>NUCLEOTIDE SEQUENCE [LARGE SCALE GENOMIC DNA]</scope>
    <source>
        <strain evidence="1 2">DSM 23494</strain>
    </source>
</reference>
<sequence length="202" mass="24655">MFEIVTSSRQQKSFEEIWEYFCEMYGWYNDPYAKNGIRYNLLLPQAERKVIGTIEFVPYKGKHPNSTVENHFRFSRLKKIQQHQKRVWEIDKLCLHKDFQRRGYFENFGEAFYHHAQTHKPKYYIAMMEKRFFRMMRILFGLNIIQVGQSIEMTGTSLIPVVCDMERIMQNEEMVRVLFKKELKLKKADNKLYRLKRLFIKK</sequence>
<keyword evidence="2" id="KW-1185">Reference proteome</keyword>
<evidence type="ECO:0008006" key="3">
    <source>
        <dbReference type="Google" id="ProtNLM"/>
    </source>
</evidence>
<evidence type="ECO:0000313" key="1">
    <source>
        <dbReference type="EMBL" id="MDQ0270942.1"/>
    </source>
</evidence>
<comment type="caution">
    <text evidence="1">The sequence shown here is derived from an EMBL/GenBank/DDBJ whole genome shotgun (WGS) entry which is preliminary data.</text>
</comment>
<dbReference type="SUPFAM" id="SSF55729">
    <property type="entry name" value="Acyl-CoA N-acyltransferases (Nat)"/>
    <property type="match status" value="1"/>
</dbReference>
<dbReference type="Gene3D" id="3.40.630.30">
    <property type="match status" value="1"/>
</dbReference>
<dbReference type="InterPro" id="IPR016181">
    <property type="entry name" value="Acyl_CoA_acyltransferase"/>
</dbReference>